<protein>
    <submittedName>
        <fullName evidence="1">Uncharacterized protein</fullName>
    </submittedName>
</protein>
<dbReference type="EMBL" id="BGPR01000637">
    <property type="protein sequence ID" value="GBM29472.1"/>
    <property type="molecule type" value="Genomic_DNA"/>
</dbReference>
<reference evidence="1 2" key="1">
    <citation type="journal article" date="2019" name="Sci. Rep.">
        <title>Orb-weaving spider Araneus ventricosus genome elucidates the spidroin gene catalogue.</title>
        <authorList>
            <person name="Kono N."/>
            <person name="Nakamura H."/>
            <person name="Ohtoshi R."/>
            <person name="Moran D.A.P."/>
            <person name="Shinohara A."/>
            <person name="Yoshida Y."/>
            <person name="Fujiwara M."/>
            <person name="Mori M."/>
            <person name="Tomita M."/>
            <person name="Arakawa K."/>
        </authorList>
    </citation>
    <scope>NUCLEOTIDE SEQUENCE [LARGE SCALE GENOMIC DNA]</scope>
</reference>
<organism evidence="1 2">
    <name type="scientific">Araneus ventricosus</name>
    <name type="common">Orbweaver spider</name>
    <name type="synonym">Epeira ventricosa</name>
    <dbReference type="NCBI Taxonomy" id="182803"/>
    <lineage>
        <taxon>Eukaryota</taxon>
        <taxon>Metazoa</taxon>
        <taxon>Ecdysozoa</taxon>
        <taxon>Arthropoda</taxon>
        <taxon>Chelicerata</taxon>
        <taxon>Arachnida</taxon>
        <taxon>Araneae</taxon>
        <taxon>Araneomorphae</taxon>
        <taxon>Entelegynae</taxon>
        <taxon>Araneoidea</taxon>
        <taxon>Araneidae</taxon>
        <taxon>Araneus</taxon>
    </lineage>
</organism>
<dbReference type="OrthoDB" id="6567502at2759"/>
<dbReference type="Proteomes" id="UP000499080">
    <property type="component" value="Unassembled WGS sequence"/>
</dbReference>
<gene>
    <name evidence="1" type="ORF">AVEN_255853_1</name>
</gene>
<comment type="caution">
    <text evidence="1">The sequence shown here is derived from an EMBL/GenBank/DDBJ whole genome shotgun (WGS) entry which is preliminary data.</text>
</comment>
<sequence length="350" mass="39393">MECVQFPKSENDISNYIMLHQSDMKIYVKEWEHQGNCRLLEVESQLASRQDVKPEILPFQCVIPTCGELTATCLFAATAVAQDTFSGTVGRDAKYSQMQEPHEHSTPDEMQIPNLHNALTIATRSRLPPVSGEIHHTLDVPATADNHSHLYAAPSLLHFDSMRNLTQVTCARGEAAIEENPPTLWKGELQLAEILSGNITSGKSDFSLFVEKDYLIETNLEKQICAPDIEDVDEALIIGDKVLICERELSIPASIVNVESDRCKVWVTNFSRQTQLIPKEINIACLTTIERDTICSLEGEEREGSKGHKTRTRITREKLKGVLDIELTSFEKEELLNLLEEFGDIFVLKR</sequence>
<evidence type="ECO:0000313" key="1">
    <source>
        <dbReference type="EMBL" id="GBM29472.1"/>
    </source>
</evidence>
<dbReference type="AlphaFoldDB" id="A0A4Y2EJU0"/>
<name>A0A4Y2EJU0_ARAVE</name>
<keyword evidence="2" id="KW-1185">Reference proteome</keyword>
<proteinExistence type="predicted"/>
<accession>A0A4Y2EJU0</accession>
<evidence type="ECO:0000313" key="2">
    <source>
        <dbReference type="Proteomes" id="UP000499080"/>
    </source>
</evidence>